<dbReference type="InterPro" id="IPR013150">
    <property type="entry name" value="TFIIB_cyclin"/>
</dbReference>
<evidence type="ECO:0000256" key="2">
    <source>
        <dbReference type="ARBA" id="ARBA00023163"/>
    </source>
</evidence>
<dbReference type="InterPro" id="IPR036915">
    <property type="entry name" value="Cyclin-like_sf"/>
</dbReference>
<proteinExistence type="predicted"/>
<dbReference type="EMBL" id="JAMQON010000004">
    <property type="protein sequence ID" value="MDS0260530.1"/>
    <property type="molecule type" value="Genomic_DNA"/>
</dbReference>
<dbReference type="InterPro" id="IPR000812">
    <property type="entry name" value="TFIIB"/>
</dbReference>
<dbReference type="Proteomes" id="UP001259659">
    <property type="component" value="Unassembled WGS sequence"/>
</dbReference>
<evidence type="ECO:0000313" key="4">
    <source>
        <dbReference type="EMBL" id="MDS0260530.1"/>
    </source>
</evidence>
<evidence type="ECO:0000259" key="3">
    <source>
        <dbReference type="Pfam" id="PF00382"/>
    </source>
</evidence>
<sequence length="313" mass="34292">MHTRDIYDSGFDEESGRTCNQTSCPECDGRLETGGGETSCLTCGLIVDSYYLDHAAEPRTFADDDTSKERTGAPLTEARHDRGLSTEIGWGKDANGNALSGRKRRQLGRLRREHTRGRWRSKAERNLAHGLGSITRLTGALDLPYAIREQTCALFKEAQKEDLLKGRSIEAIAAGCVYGVCRVNGITRTIEEVTEHARIEESSILNAYRTINEVLSLPAPPRSPQEFVRKLASDFELPPEVIHQAEELATCAHEQGVSVGKHPGGFAATCLRVVAADFGHRVIQRELANAAGVSAVTVRSHRAAVETLLEESR</sequence>
<dbReference type="SUPFAM" id="SSF47954">
    <property type="entry name" value="Cyclin-like"/>
    <property type="match status" value="2"/>
</dbReference>
<dbReference type="RefSeq" id="WP_310920239.1">
    <property type="nucleotide sequence ID" value="NZ_JAMQON010000004.1"/>
</dbReference>
<dbReference type="SUPFAM" id="SSF57783">
    <property type="entry name" value="Zinc beta-ribbon"/>
    <property type="match status" value="1"/>
</dbReference>
<dbReference type="Pfam" id="PF00382">
    <property type="entry name" value="TFIIB"/>
    <property type="match status" value="2"/>
</dbReference>
<gene>
    <name evidence="4" type="ORF">NDI56_14080</name>
</gene>
<dbReference type="Gene3D" id="1.10.472.170">
    <property type="match status" value="1"/>
</dbReference>
<keyword evidence="5" id="KW-1185">Reference proteome</keyword>
<comment type="caution">
    <text evidence="4">The sequence shown here is derived from an EMBL/GenBank/DDBJ whole genome shotgun (WGS) entry which is preliminary data.</text>
</comment>
<dbReference type="PANTHER" id="PTHR11618">
    <property type="entry name" value="TRANSCRIPTION INITIATION FACTOR IIB-RELATED"/>
    <property type="match status" value="1"/>
</dbReference>
<name>A0ABU2FFD6_9EURY</name>
<reference evidence="4 5" key="1">
    <citation type="submission" date="2022-06" db="EMBL/GenBank/DDBJ databases">
        <title>Haloarcula sp. a new haloarchaeum isolate from saline soil.</title>
        <authorList>
            <person name="Strakova D."/>
            <person name="Galisteo C."/>
            <person name="Sanchez-Porro C."/>
            <person name="Ventosa A."/>
        </authorList>
    </citation>
    <scope>NUCLEOTIDE SEQUENCE [LARGE SCALE GENOMIC DNA]</scope>
    <source>
        <strain evidence="4 5">S1CR25-12</strain>
    </source>
</reference>
<keyword evidence="1" id="KW-0805">Transcription regulation</keyword>
<protein>
    <submittedName>
        <fullName evidence="4">Transcription initiation factor IIB family protein</fullName>
    </submittedName>
</protein>
<feature type="domain" description="Transcription factor TFIIB cyclin-like" evidence="3">
    <location>
        <begin position="222"/>
        <end position="300"/>
    </location>
</feature>
<feature type="domain" description="Transcription factor TFIIB cyclin-like" evidence="3">
    <location>
        <begin position="125"/>
        <end position="211"/>
    </location>
</feature>
<dbReference type="Gene3D" id="1.10.472.10">
    <property type="entry name" value="Cyclin-like"/>
    <property type="match status" value="1"/>
</dbReference>
<evidence type="ECO:0000256" key="1">
    <source>
        <dbReference type="ARBA" id="ARBA00023015"/>
    </source>
</evidence>
<accession>A0ABU2FFD6</accession>
<keyword evidence="2" id="KW-0804">Transcription</keyword>
<evidence type="ECO:0000313" key="5">
    <source>
        <dbReference type="Proteomes" id="UP001259659"/>
    </source>
</evidence>
<organism evidence="4 5">
    <name type="scientific">Haloarcula saliterrae</name>
    <dbReference type="NCBI Taxonomy" id="2950534"/>
    <lineage>
        <taxon>Archaea</taxon>
        <taxon>Methanobacteriati</taxon>
        <taxon>Methanobacteriota</taxon>
        <taxon>Stenosarchaea group</taxon>
        <taxon>Halobacteria</taxon>
        <taxon>Halobacteriales</taxon>
        <taxon>Haloarculaceae</taxon>
        <taxon>Haloarcula</taxon>
    </lineage>
</organism>
<dbReference type="PRINTS" id="PR00685">
    <property type="entry name" value="TIFACTORIIB"/>
</dbReference>
<dbReference type="PANTHER" id="PTHR11618:SF13">
    <property type="entry name" value="TRANSCRIPTION INITIATION FACTOR IIB"/>
    <property type="match status" value="1"/>
</dbReference>